<feature type="region of interest" description="Disordered" evidence="1">
    <location>
        <begin position="80"/>
        <end position="123"/>
    </location>
</feature>
<protein>
    <submittedName>
        <fullName evidence="2">Uncharacterized protein</fullName>
    </submittedName>
</protein>
<proteinExistence type="predicted"/>
<reference evidence="2 3" key="1">
    <citation type="submission" date="2024-10" db="EMBL/GenBank/DDBJ databases">
        <authorList>
            <person name="Kim D."/>
        </authorList>
    </citation>
    <scope>NUCLEOTIDE SEQUENCE [LARGE SCALE GENOMIC DNA]</scope>
    <source>
        <strain evidence="2">Taebaek</strain>
    </source>
</reference>
<organism evidence="2 3">
    <name type="scientific">Heterodera schachtii</name>
    <name type="common">Sugarbeet cyst nematode worm</name>
    <name type="synonym">Tylenchus schachtii</name>
    <dbReference type="NCBI Taxonomy" id="97005"/>
    <lineage>
        <taxon>Eukaryota</taxon>
        <taxon>Metazoa</taxon>
        <taxon>Ecdysozoa</taxon>
        <taxon>Nematoda</taxon>
        <taxon>Chromadorea</taxon>
        <taxon>Rhabditida</taxon>
        <taxon>Tylenchina</taxon>
        <taxon>Tylenchomorpha</taxon>
        <taxon>Tylenchoidea</taxon>
        <taxon>Heteroderidae</taxon>
        <taxon>Heteroderinae</taxon>
        <taxon>Heterodera</taxon>
    </lineage>
</organism>
<evidence type="ECO:0000256" key="1">
    <source>
        <dbReference type="SAM" id="MobiDB-lite"/>
    </source>
</evidence>
<gene>
    <name evidence="2" type="ORF">niasHS_004239</name>
</gene>
<comment type="caution">
    <text evidence="2">The sequence shown here is derived from an EMBL/GenBank/DDBJ whole genome shotgun (WGS) entry which is preliminary data.</text>
</comment>
<name>A0ABD2JN76_HETSC</name>
<keyword evidence="3" id="KW-1185">Reference proteome</keyword>
<dbReference type="EMBL" id="JBICCN010000120">
    <property type="protein sequence ID" value="KAL3092076.1"/>
    <property type="molecule type" value="Genomic_DNA"/>
</dbReference>
<dbReference type="Proteomes" id="UP001620645">
    <property type="component" value="Unassembled WGS sequence"/>
</dbReference>
<dbReference type="AlphaFoldDB" id="A0ABD2JN76"/>
<sequence length="268" mass="30160">MRRNGQRLAAGGPNEQNSEQQRRLEKENAELMEQYIEQYEQKLKCEKQQAKTLEEIKGLESELAFKELVTDVLMKQLDEARKETEEERKGREEEKESKKFYRGQAHHYEAERDAAEERTDVKKQLREAAQKALKASLQKRGSSIATKADCLPHQQVVNPCQDQMIAIPLGLTEEADTEPSQICTPSGIKNLPEKSAPSLTPCALEKLNTGQMMDNPLGQLEDSGSHKDKIYISSRMPNVDAIFAIADDCESNEHTSRPNLPPVAAGKV</sequence>
<evidence type="ECO:0000313" key="3">
    <source>
        <dbReference type="Proteomes" id="UP001620645"/>
    </source>
</evidence>
<feature type="compositionally biased region" description="Basic and acidic residues" evidence="1">
    <location>
        <begin position="106"/>
        <end position="123"/>
    </location>
</feature>
<evidence type="ECO:0000313" key="2">
    <source>
        <dbReference type="EMBL" id="KAL3092076.1"/>
    </source>
</evidence>
<feature type="compositionally biased region" description="Basic and acidic residues" evidence="1">
    <location>
        <begin position="80"/>
        <end position="99"/>
    </location>
</feature>
<feature type="region of interest" description="Disordered" evidence="1">
    <location>
        <begin position="1"/>
        <end position="26"/>
    </location>
</feature>
<accession>A0ABD2JN76</accession>